<evidence type="ECO:0000313" key="3">
    <source>
        <dbReference type="Proteomes" id="UP000199118"/>
    </source>
</evidence>
<evidence type="ECO:0000256" key="1">
    <source>
        <dbReference type="SAM" id="MobiDB-lite"/>
    </source>
</evidence>
<accession>A0A1H3D2Z9</accession>
<dbReference type="STRING" id="356660.SAMN05444336_10783"/>
<dbReference type="NCBIfam" id="TIGR02300">
    <property type="entry name" value="FYDLN_acid"/>
    <property type="match status" value="1"/>
</dbReference>
<dbReference type="EMBL" id="FNMZ01000007">
    <property type="protein sequence ID" value="SDX60726.1"/>
    <property type="molecule type" value="Genomic_DNA"/>
</dbReference>
<dbReference type="AlphaFoldDB" id="A0A1H3D2Z9"/>
<sequence length="116" mass="12188">MAKPEWGAKRSCPSCAVRFYDLLRDPVACPSCGASFPLSALTERKPAAPSRAKAKPEKAAAAAVVADSGDALIDDDDDSEEDAVVDDVLLDDDDDDDDDDLSDLGAVAGEKDDEET</sequence>
<reference evidence="2 3" key="1">
    <citation type="submission" date="2016-10" db="EMBL/GenBank/DDBJ databases">
        <authorList>
            <person name="de Groot N.N."/>
        </authorList>
    </citation>
    <scope>NUCLEOTIDE SEQUENCE [LARGE SCALE GENOMIC DNA]</scope>
    <source>
        <strain evidence="2 3">DSM 17890</strain>
    </source>
</reference>
<dbReference type="RefSeq" id="WP_092683875.1">
    <property type="nucleotide sequence ID" value="NZ_FNMZ01000007.1"/>
</dbReference>
<dbReference type="InterPro" id="IPR012644">
    <property type="entry name" value="CHP02300_FYDLN_acid"/>
</dbReference>
<feature type="region of interest" description="Disordered" evidence="1">
    <location>
        <begin position="69"/>
        <end position="116"/>
    </location>
</feature>
<dbReference type="OrthoDB" id="9815689at2"/>
<proteinExistence type="predicted"/>
<keyword evidence="3" id="KW-1185">Reference proteome</keyword>
<feature type="compositionally biased region" description="Acidic residues" evidence="1">
    <location>
        <begin position="72"/>
        <end position="102"/>
    </location>
</feature>
<organism evidence="2 3">
    <name type="scientific">Albimonas donghaensis</name>
    <dbReference type="NCBI Taxonomy" id="356660"/>
    <lineage>
        <taxon>Bacteria</taxon>
        <taxon>Pseudomonadati</taxon>
        <taxon>Pseudomonadota</taxon>
        <taxon>Alphaproteobacteria</taxon>
        <taxon>Rhodobacterales</taxon>
        <taxon>Paracoccaceae</taxon>
        <taxon>Albimonas</taxon>
    </lineage>
</organism>
<protein>
    <submittedName>
        <fullName evidence="2">TIGR02300 family protein</fullName>
    </submittedName>
</protein>
<dbReference type="Proteomes" id="UP000199118">
    <property type="component" value="Unassembled WGS sequence"/>
</dbReference>
<evidence type="ECO:0000313" key="2">
    <source>
        <dbReference type="EMBL" id="SDX60726.1"/>
    </source>
</evidence>
<gene>
    <name evidence="2" type="ORF">SAMN05444336_10783</name>
</gene>
<dbReference type="Pfam" id="PF09538">
    <property type="entry name" value="FYDLN_acid"/>
    <property type="match status" value="1"/>
</dbReference>
<name>A0A1H3D2Z9_9RHOB</name>